<evidence type="ECO:0000313" key="2">
    <source>
        <dbReference type="Proteomes" id="UP001732700"/>
    </source>
</evidence>
<reference evidence="1" key="1">
    <citation type="submission" date="2021-05" db="EMBL/GenBank/DDBJ databases">
        <authorList>
            <person name="Scholz U."/>
            <person name="Mascher M."/>
            <person name="Fiebig A."/>
        </authorList>
    </citation>
    <scope>NUCLEOTIDE SEQUENCE [LARGE SCALE GENOMIC DNA]</scope>
</reference>
<dbReference type="Proteomes" id="UP001732700">
    <property type="component" value="Chromosome 1D"/>
</dbReference>
<sequence>MGKRKKADEHPPPPPPRLASVPSDLLPEILSRVSYRSLCRFKCVSKAWLALCSDPAVRRRSPQTLSGFFCHSFRDNASSRLDFINLSGRGRPLVDPSLRFVRGYKEVTPLHCCAGILICYCWKVDMDEVEYVVCNPATEEIWAVLTAPRNALMKNLNTARLCFDPAVPGRFKVFVFIHSFDRIISVEVYSSETGQWTSMQSQWSPGTMVDDRDSRCVFFDGALHYATVPYMLNQDGELIHRMVTVDTEGKTWRRIAMPRDIGSSGFIGQSQGRLCATHMGHGNGYQLSVWVLEDYASGKWTLKHTASVLELLGRPRHKPGEFYMLVAIHPECNVIFLEDGVGPEKALMSYDMDNKKLQVICSLRESQAWRFQPYIPCFVERPSDASHLLSRHDSSAL</sequence>
<proteinExistence type="predicted"/>
<dbReference type="EnsemblPlants" id="AVESA.00010b.r2.1DG0151920.1">
    <property type="protein sequence ID" value="AVESA.00010b.r2.1DG0151920.1.CDS.1"/>
    <property type="gene ID" value="AVESA.00010b.r2.1DG0151920"/>
</dbReference>
<evidence type="ECO:0000313" key="1">
    <source>
        <dbReference type="EnsemblPlants" id="AVESA.00010b.r2.1DG0151920.1.CDS.1"/>
    </source>
</evidence>
<organism evidence="1 2">
    <name type="scientific">Avena sativa</name>
    <name type="common">Oat</name>
    <dbReference type="NCBI Taxonomy" id="4498"/>
    <lineage>
        <taxon>Eukaryota</taxon>
        <taxon>Viridiplantae</taxon>
        <taxon>Streptophyta</taxon>
        <taxon>Embryophyta</taxon>
        <taxon>Tracheophyta</taxon>
        <taxon>Spermatophyta</taxon>
        <taxon>Magnoliopsida</taxon>
        <taxon>Liliopsida</taxon>
        <taxon>Poales</taxon>
        <taxon>Poaceae</taxon>
        <taxon>BOP clade</taxon>
        <taxon>Pooideae</taxon>
        <taxon>Poodae</taxon>
        <taxon>Poeae</taxon>
        <taxon>Poeae Chloroplast Group 1 (Aveneae type)</taxon>
        <taxon>Aveninae</taxon>
        <taxon>Avena</taxon>
    </lineage>
</organism>
<protein>
    <submittedName>
        <fullName evidence="1">Uncharacterized protein</fullName>
    </submittedName>
</protein>
<accession>A0ACD5TYW7</accession>
<name>A0ACD5TYW7_AVESA</name>
<keyword evidence="2" id="KW-1185">Reference proteome</keyword>
<reference evidence="1" key="2">
    <citation type="submission" date="2025-09" db="UniProtKB">
        <authorList>
            <consortium name="EnsemblPlants"/>
        </authorList>
    </citation>
    <scope>IDENTIFICATION</scope>
</reference>